<dbReference type="InterPro" id="IPR002347">
    <property type="entry name" value="SDR_fam"/>
</dbReference>
<sequence length="266" mass="27465">MTVDPGTETKKVAFVSGGGTGVGAATARHLARRGCRVAINYRRSGEAAEEVVAACRAEGGEVMALQGDVASDADCRSMVARVVETWGGLDILVCSAGTTQFTTMTDLDAQNAEDFQRVYATNVIGVHQLARAAAPHLERSGAGAIVTISSIAGVNGNGSSLAYVASKGALNSLTLALARLLAPKVRVNAVLPGLIESGWFLNGMDADKYEAIRDNFAAASALGSVCSPDDIADAAVFLALDGRKMTGQFVTVDAGYLLGRAVRVSR</sequence>
<evidence type="ECO:0000313" key="4">
    <source>
        <dbReference type="EMBL" id="PHP67767.1"/>
    </source>
</evidence>
<dbReference type="RefSeq" id="WP_099305934.1">
    <property type="nucleotide sequence ID" value="NZ_PDVP01000003.1"/>
</dbReference>
<comment type="similarity">
    <text evidence="1">Belongs to the short-chain dehydrogenases/reductases (SDR) family.</text>
</comment>
<protein>
    <submittedName>
        <fullName evidence="4">Oxidoreductase</fullName>
    </submittedName>
</protein>
<keyword evidence="2" id="KW-0560">Oxidoreductase</keyword>
<dbReference type="AlphaFoldDB" id="A0A2G1QQD1"/>
<dbReference type="PRINTS" id="PR00081">
    <property type="entry name" value="GDHRDH"/>
</dbReference>
<dbReference type="EMBL" id="PDVP01000003">
    <property type="protein sequence ID" value="PHP67767.1"/>
    <property type="molecule type" value="Genomic_DNA"/>
</dbReference>
<dbReference type="InterPro" id="IPR020904">
    <property type="entry name" value="Sc_DH/Rdtase_CS"/>
</dbReference>
<feature type="domain" description="Ketoreductase" evidence="3">
    <location>
        <begin position="11"/>
        <end position="197"/>
    </location>
</feature>
<dbReference type="Pfam" id="PF13561">
    <property type="entry name" value="adh_short_C2"/>
    <property type="match status" value="1"/>
</dbReference>
<dbReference type="InterPro" id="IPR057326">
    <property type="entry name" value="KR_dom"/>
</dbReference>
<evidence type="ECO:0000313" key="5">
    <source>
        <dbReference type="Proteomes" id="UP000221168"/>
    </source>
</evidence>
<dbReference type="OrthoDB" id="198783at2"/>
<dbReference type="PANTHER" id="PTHR43639">
    <property type="entry name" value="OXIDOREDUCTASE, SHORT-CHAIN DEHYDROGENASE/REDUCTASE FAMILY (AFU_ORTHOLOGUE AFUA_5G02870)"/>
    <property type="match status" value="1"/>
</dbReference>
<evidence type="ECO:0000256" key="1">
    <source>
        <dbReference type="ARBA" id="ARBA00006484"/>
    </source>
</evidence>
<evidence type="ECO:0000259" key="3">
    <source>
        <dbReference type="SMART" id="SM00822"/>
    </source>
</evidence>
<dbReference type="SUPFAM" id="SSF51735">
    <property type="entry name" value="NAD(P)-binding Rossmann-fold domains"/>
    <property type="match status" value="1"/>
</dbReference>
<evidence type="ECO:0000256" key="2">
    <source>
        <dbReference type="ARBA" id="ARBA00023002"/>
    </source>
</evidence>
<dbReference type="GO" id="GO:0016491">
    <property type="term" value="F:oxidoreductase activity"/>
    <property type="evidence" value="ECO:0007669"/>
    <property type="project" value="UniProtKB-KW"/>
</dbReference>
<dbReference type="PROSITE" id="PS00061">
    <property type="entry name" value="ADH_SHORT"/>
    <property type="match status" value="1"/>
</dbReference>
<comment type="caution">
    <text evidence="4">The sequence shown here is derived from an EMBL/GenBank/DDBJ whole genome shotgun (WGS) entry which is preliminary data.</text>
</comment>
<dbReference type="PRINTS" id="PR00080">
    <property type="entry name" value="SDRFAMILY"/>
</dbReference>
<dbReference type="CDD" id="cd05233">
    <property type="entry name" value="SDR_c"/>
    <property type="match status" value="1"/>
</dbReference>
<organism evidence="4 5">
    <name type="scientific">Zhengella mangrovi</name>
    <dbReference type="NCBI Taxonomy" id="1982044"/>
    <lineage>
        <taxon>Bacteria</taxon>
        <taxon>Pseudomonadati</taxon>
        <taxon>Pseudomonadota</taxon>
        <taxon>Alphaproteobacteria</taxon>
        <taxon>Hyphomicrobiales</taxon>
        <taxon>Notoacmeibacteraceae</taxon>
        <taxon>Zhengella</taxon>
    </lineage>
</organism>
<name>A0A2G1QQD1_9HYPH</name>
<proteinExistence type="inferred from homology"/>
<dbReference type="PANTHER" id="PTHR43639:SF1">
    <property type="entry name" value="SHORT-CHAIN DEHYDROGENASE_REDUCTASE FAMILY PROTEIN"/>
    <property type="match status" value="1"/>
</dbReference>
<dbReference type="FunFam" id="3.40.50.720:FF:000084">
    <property type="entry name" value="Short-chain dehydrogenase reductase"/>
    <property type="match status" value="1"/>
</dbReference>
<dbReference type="InterPro" id="IPR036291">
    <property type="entry name" value="NAD(P)-bd_dom_sf"/>
</dbReference>
<keyword evidence="5" id="KW-1185">Reference proteome</keyword>
<gene>
    <name evidence="4" type="ORF">CSC94_08775</name>
</gene>
<reference evidence="4 5" key="1">
    <citation type="submission" date="2017-10" db="EMBL/GenBank/DDBJ databases">
        <title>Sedimentibacterium mangrovi gen. nov., sp. nov., a novel member of family Phyllobacteriacea isolated from mangrove sediment.</title>
        <authorList>
            <person name="Liao H."/>
            <person name="Tian Y."/>
        </authorList>
    </citation>
    <scope>NUCLEOTIDE SEQUENCE [LARGE SCALE GENOMIC DNA]</scope>
    <source>
        <strain evidence="4 5">X9-2-2</strain>
    </source>
</reference>
<dbReference type="Proteomes" id="UP000221168">
    <property type="component" value="Unassembled WGS sequence"/>
</dbReference>
<accession>A0A2G1QQD1</accession>
<dbReference type="Gene3D" id="3.40.50.720">
    <property type="entry name" value="NAD(P)-binding Rossmann-like Domain"/>
    <property type="match status" value="1"/>
</dbReference>
<dbReference type="SMART" id="SM00822">
    <property type="entry name" value="PKS_KR"/>
    <property type="match status" value="1"/>
</dbReference>